<organism evidence="1 2">
    <name type="scientific">Sphingobium chungbukense</name>
    <dbReference type="NCBI Taxonomy" id="56193"/>
    <lineage>
        <taxon>Bacteria</taxon>
        <taxon>Pseudomonadati</taxon>
        <taxon>Pseudomonadota</taxon>
        <taxon>Alphaproteobacteria</taxon>
        <taxon>Sphingomonadales</taxon>
        <taxon>Sphingomonadaceae</taxon>
        <taxon>Sphingobium</taxon>
    </lineage>
</organism>
<evidence type="ECO:0000313" key="1">
    <source>
        <dbReference type="EMBL" id="KKW90073.1"/>
    </source>
</evidence>
<proteinExistence type="predicted"/>
<dbReference type="STRING" id="56193.YP76_21750"/>
<protein>
    <recommendedName>
        <fullName evidence="3">DUF3618 domain-containing protein</fullName>
    </recommendedName>
</protein>
<evidence type="ECO:0000313" key="2">
    <source>
        <dbReference type="Proteomes" id="UP000033874"/>
    </source>
</evidence>
<evidence type="ECO:0008006" key="3">
    <source>
        <dbReference type="Google" id="ProtNLM"/>
    </source>
</evidence>
<dbReference type="RefSeq" id="WP_046765694.1">
    <property type="nucleotide sequence ID" value="NZ_LBIC01000012.1"/>
</dbReference>
<dbReference type="AlphaFoldDB" id="A0A0M3AJB6"/>
<gene>
    <name evidence="1" type="ORF">YP76_21750</name>
</gene>
<name>A0A0M3AJB6_9SPHN</name>
<dbReference type="Proteomes" id="UP000033874">
    <property type="component" value="Unassembled WGS sequence"/>
</dbReference>
<dbReference type="PATRIC" id="fig|56193.3.peg.4574"/>
<reference evidence="1 2" key="1">
    <citation type="submission" date="2015-04" db="EMBL/GenBank/DDBJ databases">
        <title>Genome sequence of aromatic hydrocarbons-degrading Sphingobium chungbukense DJ77.</title>
        <authorList>
            <person name="Kim Y.-C."/>
            <person name="Chae J.-C."/>
        </authorList>
    </citation>
    <scope>NUCLEOTIDE SEQUENCE [LARGE SCALE GENOMIC DNA]</scope>
    <source>
        <strain evidence="1 2">DJ77</strain>
    </source>
</reference>
<comment type="caution">
    <text evidence="1">The sequence shown here is derived from an EMBL/GenBank/DDBJ whole genome shotgun (WGS) entry which is preliminary data.</text>
</comment>
<keyword evidence="2" id="KW-1185">Reference proteome</keyword>
<accession>A0A0M3AJB6</accession>
<sequence>MSREEAYQAAANRAEERKATFLSTMQTARERVAPARLKQDAKVKVSQTVLDGAAYAAAKVQQRPAATAAALGAFALYVMRRPLGTFFRRIYVRISNHTDETSETDHG</sequence>
<dbReference type="EMBL" id="LBIC01000012">
    <property type="protein sequence ID" value="KKW90073.1"/>
    <property type="molecule type" value="Genomic_DNA"/>
</dbReference>